<dbReference type="InterPro" id="IPR015797">
    <property type="entry name" value="NUDIX_hydrolase-like_dom_sf"/>
</dbReference>
<dbReference type="EMBL" id="BAAABY010000023">
    <property type="protein sequence ID" value="GAA0463875.1"/>
    <property type="molecule type" value="Genomic_DNA"/>
</dbReference>
<accession>A0ABN0ZZH5</accession>
<dbReference type="GO" id="GO:0016787">
    <property type="term" value="F:hydrolase activity"/>
    <property type="evidence" value="ECO:0007669"/>
    <property type="project" value="UniProtKB-KW"/>
</dbReference>
<dbReference type="InterPro" id="IPR020084">
    <property type="entry name" value="NUDIX_hydrolase_CS"/>
</dbReference>
<organism evidence="6 7">
    <name type="scientific">Streptomyces olivaceiscleroticus</name>
    <dbReference type="NCBI Taxonomy" id="68245"/>
    <lineage>
        <taxon>Bacteria</taxon>
        <taxon>Bacillati</taxon>
        <taxon>Actinomycetota</taxon>
        <taxon>Actinomycetes</taxon>
        <taxon>Kitasatosporales</taxon>
        <taxon>Streptomycetaceae</taxon>
        <taxon>Streptomyces</taxon>
    </lineage>
</organism>
<name>A0ABN0ZZH5_9ACTN</name>
<dbReference type="PROSITE" id="PS51462">
    <property type="entry name" value="NUDIX"/>
    <property type="match status" value="1"/>
</dbReference>
<evidence type="ECO:0000256" key="4">
    <source>
        <dbReference type="RuleBase" id="RU003476"/>
    </source>
</evidence>
<feature type="domain" description="Nudix hydrolase" evidence="5">
    <location>
        <begin position="5"/>
        <end position="130"/>
    </location>
</feature>
<evidence type="ECO:0000256" key="3">
    <source>
        <dbReference type="ARBA" id="ARBA00022801"/>
    </source>
</evidence>
<evidence type="ECO:0000256" key="2">
    <source>
        <dbReference type="ARBA" id="ARBA00005582"/>
    </source>
</evidence>
<evidence type="ECO:0000259" key="5">
    <source>
        <dbReference type="PROSITE" id="PS51462"/>
    </source>
</evidence>
<dbReference type="InterPro" id="IPR020476">
    <property type="entry name" value="Nudix_hydrolase"/>
</dbReference>
<dbReference type="CDD" id="cd02883">
    <property type="entry name" value="NUDIX_Hydrolase"/>
    <property type="match status" value="1"/>
</dbReference>
<sequence length="135" mass="14585">MTELTDRPPIAAAVVVRNDRVLLIRCHSAQGPLAWQFPAGKIGAGETPESAAVRETLEETGLRSRAVRVLGRRFHPETGRLLSYVACTAVAGEAHVAEPDELSAVAWVAHADIPRYVPQGLFVPVQQYLDGALVH</sequence>
<dbReference type="PANTHER" id="PTHR43046:SF14">
    <property type="entry name" value="MUTT_NUDIX FAMILY PROTEIN"/>
    <property type="match status" value="1"/>
</dbReference>
<keyword evidence="3 4" id="KW-0378">Hydrolase</keyword>
<comment type="caution">
    <text evidence="6">The sequence shown here is derived from an EMBL/GenBank/DDBJ whole genome shotgun (WGS) entry which is preliminary data.</text>
</comment>
<dbReference type="PANTHER" id="PTHR43046">
    <property type="entry name" value="GDP-MANNOSE MANNOSYL HYDROLASE"/>
    <property type="match status" value="1"/>
</dbReference>
<dbReference type="PROSITE" id="PS00893">
    <property type="entry name" value="NUDIX_BOX"/>
    <property type="match status" value="1"/>
</dbReference>
<dbReference type="Gene3D" id="3.90.79.10">
    <property type="entry name" value="Nucleoside Triphosphate Pyrophosphohydrolase"/>
    <property type="match status" value="1"/>
</dbReference>
<dbReference type="SUPFAM" id="SSF55811">
    <property type="entry name" value="Nudix"/>
    <property type="match status" value="1"/>
</dbReference>
<keyword evidence="7" id="KW-1185">Reference proteome</keyword>
<comment type="cofactor">
    <cofactor evidence="1">
        <name>Mg(2+)</name>
        <dbReference type="ChEBI" id="CHEBI:18420"/>
    </cofactor>
</comment>
<evidence type="ECO:0000313" key="7">
    <source>
        <dbReference type="Proteomes" id="UP001500909"/>
    </source>
</evidence>
<protein>
    <submittedName>
        <fullName evidence="6">NUDIX hydrolase</fullName>
    </submittedName>
</protein>
<dbReference type="PRINTS" id="PR00502">
    <property type="entry name" value="NUDIXFAMILY"/>
</dbReference>
<comment type="similarity">
    <text evidence="2 4">Belongs to the Nudix hydrolase family.</text>
</comment>
<dbReference type="InterPro" id="IPR000086">
    <property type="entry name" value="NUDIX_hydrolase_dom"/>
</dbReference>
<evidence type="ECO:0000313" key="6">
    <source>
        <dbReference type="EMBL" id="GAA0463875.1"/>
    </source>
</evidence>
<dbReference type="Pfam" id="PF00293">
    <property type="entry name" value="NUDIX"/>
    <property type="match status" value="1"/>
</dbReference>
<evidence type="ECO:0000256" key="1">
    <source>
        <dbReference type="ARBA" id="ARBA00001946"/>
    </source>
</evidence>
<gene>
    <name evidence="6" type="ORF">GCM10010361_29740</name>
</gene>
<proteinExistence type="inferred from homology"/>
<reference evidence="6 7" key="1">
    <citation type="journal article" date="2019" name="Int. J. Syst. Evol. Microbiol.">
        <title>The Global Catalogue of Microorganisms (GCM) 10K type strain sequencing project: providing services to taxonomists for standard genome sequencing and annotation.</title>
        <authorList>
            <consortium name="The Broad Institute Genomics Platform"/>
            <consortium name="The Broad Institute Genome Sequencing Center for Infectious Disease"/>
            <person name="Wu L."/>
            <person name="Ma J."/>
        </authorList>
    </citation>
    <scope>NUCLEOTIDE SEQUENCE [LARGE SCALE GENOMIC DNA]</scope>
    <source>
        <strain evidence="6 7">JCM 4805</strain>
    </source>
</reference>
<dbReference type="Proteomes" id="UP001500909">
    <property type="component" value="Unassembled WGS sequence"/>
</dbReference>
<dbReference type="RefSeq" id="WP_052862994.1">
    <property type="nucleotide sequence ID" value="NZ_BAAABY010000023.1"/>
</dbReference>